<dbReference type="RefSeq" id="WP_183338332.1">
    <property type="nucleotide sequence ID" value="NZ_JACHZG010000001.1"/>
</dbReference>
<proteinExistence type="predicted"/>
<evidence type="ECO:0008006" key="3">
    <source>
        <dbReference type="Google" id="ProtNLM"/>
    </source>
</evidence>
<dbReference type="AlphaFoldDB" id="A0A7W5JW94"/>
<dbReference type="SUPFAM" id="SSF50475">
    <property type="entry name" value="FMN-binding split barrel"/>
    <property type="match status" value="1"/>
</dbReference>
<accession>A0A7W5JW94</accession>
<sequence length="149" mass="16460">MTQDVEQTTTPPARPAVETRALSVQECWSHLRQQTRGRLTYLSGRGPRHVVLSYVVRDDELVVEVPPYNEAAQYARGRRVTFDVITRTGERSARRVDVAGLARVLGPGAVWDTGPAGHRPPDRPGRLVGLAVDEVCGRLEQVGVADRPR</sequence>
<comment type="caution">
    <text evidence="1">The sequence shown here is derived from an EMBL/GenBank/DDBJ whole genome shotgun (WGS) entry which is preliminary data.</text>
</comment>
<organism evidence="1 2">
    <name type="scientific">Microlunatus antarcticus</name>
    <dbReference type="NCBI Taxonomy" id="53388"/>
    <lineage>
        <taxon>Bacteria</taxon>
        <taxon>Bacillati</taxon>
        <taxon>Actinomycetota</taxon>
        <taxon>Actinomycetes</taxon>
        <taxon>Propionibacteriales</taxon>
        <taxon>Propionibacteriaceae</taxon>
        <taxon>Microlunatus</taxon>
    </lineage>
</organism>
<evidence type="ECO:0000313" key="2">
    <source>
        <dbReference type="Proteomes" id="UP000565572"/>
    </source>
</evidence>
<reference evidence="1 2" key="1">
    <citation type="submission" date="2020-08" db="EMBL/GenBank/DDBJ databases">
        <title>Sequencing the genomes of 1000 actinobacteria strains.</title>
        <authorList>
            <person name="Klenk H.-P."/>
        </authorList>
    </citation>
    <scope>NUCLEOTIDE SEQUENCE [LARGE SCALE GENOMIC DNA]</scope>
    <source>
        <strain evidence="1 2">DSM 11053</strain>
    </source>
</reference>
<keyword evidence="2" id="KW-1185">Reference proteome</keyword>
<dbReference type="Proteomes" id="UP000565572">
    <property type="component" value="Unassembled WGS sequence"/>
</dbReference>
<dbReference type="Gene3D" id="2.30.110.10">
    <property type="entry name" value="Electron Transport, Fmn-binding Protein, Chain A"/>
    <property type="match status" value="1"/>
</dbReference>
<dbReference type="EMBL" id="JACHZG010000001">
    <property type="protein sequence ID" value="MBB3327236.1"/>
    <property type="molecule type" value="Genomic_DNA"/>
</dbReference>
<protein>
    <recommendedName>
        <fullName evidence="3">Pyridoxamine 5'-phosphate oxidase</fullName>
    </recommendedName>
</protein>
<gene>
    <name evidence="1" type="ORF">FHX39_002180</name>
</gene>
<dbReference type="InterPro" id="IPR012349">
    <property type="entry name" value="Split_barrel_FMN-bd"/>
</dbReference>
<name>A0A7W5JW94_9ACTN</name>
<evidence type="ECO:0000313" key="1">
    <source>
        <dbReference type="EMBL" id="MBB3327236.1"/>
    </source>
</evidence>